<evidence type="ECO:0000256" key="4">
    <source>
        <dbReference type="ARBA" id="ARBA00022597"/>
    </source>
</evidence>
<comment type="caution">
    <text evidence="11">The sequence shown here is derived from an EMBL/GenBank/DDBJ whole genome shotgun (WGS) entry which is preliminary data.</text>
</comment>
<proteinExistence type="predicted"/>
<dbReference type="EMBL" id="QXIL01000030">
    <property type="protein sequence ID" value="RXI76527.1"/>
    <property type="molecule type" value="Genomic_DNA"/>
</dbReference>
<dbReference type="GO" id="GO:0009401">
    <property type="term" value="P:phosphoenolpyruvate-dependent sugar phosphotransferase system"/>
    <property type="evidence" value="ECO:0007669"/>
    <property type="project" value="UniProtKB-KW"/>
</dbReference>
<dbReference type="InterPro" id="IPR050303">
    <property type="entry name" value="GatZ_KbaZ_carbometab"/>
</dbReference>
<feature type="transmembrane region" description="Helical" evidence="10">
    <location>
        <begin position="35"/>
        <end position="57"/>
    </location>
</feature>
<keyword evidence="4" id="KW-0762">Sugar transport</keyword>
<evidence type="ECO:0000313" key="12">
    <source>
        <dbReference type="Proteomes" id="UP000290602"/>
    </source>
</evidence>
<keyword evidence="5" id="KW-0598">Phosphotransferase system</keyword>
<dbReference type="PANTHER" id="PTHR32502">
    <property type="entry name" value="N-ACETYLGALACTOSAMINE PERMEASE II COMPONENT-RELATED"/>
    <property type="match status" value="1"/>
</dbReference>
<keyword evidence="2" id="KW-0813">Transport</keyword>
<organism evidence="11 12">
    <name type="scientific">Levilactobacillus suantsaii</name>
    <dbReference type="NCBI Taxonomy" id="2292255"/>
    <lineage>
        <taxon>Bacteria</taxon>
        <taxon>Bacillati</taxon>
        <taxon>Bacillota</taxon>
        <taxon>Bacilli</taxon>
        <taxon>Lactobacillales</taxon>
        <taxon>Lactobacillaceae</taxon>
        <taxon>Levilactobacillus</taxon>
    </lineage>
</organism>
<feature type="compositionally biased region" description="Acidic residues" evidence="9">
    <location>
        <begin position="262"/>
        <end position="275"/>
    </location>
</feature>
<reference evidence="11 12" key="1">
    <citation type="submission" date="2018-08" db="EMBL/GenBank/DDBJ databases">
        <title>Lactobacillus suantsai sp. nov., isolated from traditional fermented suan-tsai in Taiwan.</title>
        <authorList>
            <person name="Huang C.-H."/>
        </authorList>
    </citation>
    <scope>NUCLEOTIDE SEQUENCE [LARGE SCALE GENOMIC DNA]</scope>
    <source>
        <strain evidence="11 12">BCRC 12945</strain>
    </source>
</reference>
<dbReference type="PANTHER" id="PTHR32502:SF4">
    <property type="entry name" value="PTS SYSTEM MANNOSE-SPECIFIC EIIC COMPONENT"/>
    <property type="match status" value="1"/>
</dbReference>
<dbReference type="InterPro" id="IPR004700">
    <property type="entry name" value="PTS_IIC_man"/>
</dbReference>
<keyword evidence="8 10" id="KW-0472">Membrane</keyword>
<feature type="transmembrane region" description="Helical" evidence="10">
    <location>
        <begin position="145"/>
        <end position="165"/>
    </location>
</feature>
<dbReference type="AlphaFoldDB" id="A0A4Q0VFE6"/>
<feature type="region of interest" description="Disordered" evidence="9">
    <location>
        <begin position="250"/>
        <end position="275"/>
    </location>
</feature>
<evidence type="ECO:0000256" key="3">
    <source>
        <dbReference type="ARBA" id="ARBA00022475"/>
    </source>
</evidence>
<evidence type="ECO:0000256" key="7">
    <source>
        <dbReference type="ARBA" id="ARBA00022989"/>
    </source>
</evidence>
<evidence type="ECO:0000256" key="10">
    <source>
        <dbReference type="SAM" id="Phobius"/>
    </source>
</evidence>
<evidence type="ECO:0000256" key="9">
    <source>
        <dbReference type="SAM" id="MobiDB-lite"/>
    </source>
</evidence>
<evidence type="ECO:0000256" key="1">
    <source>
        <dbReference type="ARBA" id="ARBA00004651"/>
    </source>
</evidence>
<evidence type="ECO:0000256" key="6">
    <source>
        <dbReference type="ARBA" id="ARBA00022692"/>
    </source>
</evidence>
<keyword evidence="7 10" id="KW-1133">Transmembrane helix</keyword>
<protein>
    <submittedName>
        <fullName evidence="11">PTS mannose/fructose/sorbose transporter subunit IIC</fullName>
    </submittedName>
</protein>
<accession>A0A4Q0VFE6</accession>
<comment type="subcellular location">
    <subcellularLocation>
        <location evidence="1">Cell membrane</location>
        <topology evidence="1">Multi-pass membrane protein</topology>
    </subcellularLocation>
</comment>
<name>A0A4Q0VFE6_9LACO</name>
<sequence length="275" mass="29037">MKGSRNVSGRIIAVLIIAFLAGLDGVVDEWQFQQPIVACTLVGLALGQPLTGAALGASLQLITFGWMNIGTSVAPDPALAAVITAWWVAGTAQLPVEMGVILALPLAWVGQLSTLGLRQLIIPLVNRADQAATAGDLHRISRLQVVSAGLQGLRTLLPAALLMSLPADWLTAGYHLLPAVLRGGFRVAAGALVVVSFAMVINTMATRKLWPFFFLGFALATDQRLSLLALGMISIALAVLYVQWPNHTGSGPNSPTGKTPETTDDEALDRELDDF</sequence>
<evidence type="ECO:0000313" key="11">
    <source>
        <dbReference type="EMBL" id="RXI76527.1"/>
    </source>
</evidence>
<feature type="transmembrane region" description="Helical" evidence="10">
    <location>
        <begin position="225"/>
        <end position="244"/>
    </location>
</feature>
<dbReference type="OrthoDB" id="7058816at2"/>
<evidence type="ECO:0000256" key="2">
    <source>
        <dbReference type="ARBA" id="ARBA00022448"/>
    </source>
</evidence>
<feature type="transmembrane region" description="Helical" evidence="10">
    <location>
        <begin position="185"/>
        <end position="205"/>
    </location>
</feature>
<dbReference type="Pfam" id="PF03609">
    <property type="entry name" value="EII-Sor"/>
    <property type="match status" value="1"/>
</dbReference>
<feature type="transmembrane region" description="Helical" evidence="10">
    <location>
        <begin position="69"/>
        <end position="89"/>
    </location>
</feature>
<dbReference type="GO" id="GO:0005886">
    <property type="term" value="C:plasma membrane"/>
    <property type="evidence" value="ECO:0007669"/>
    <property type="project" value="UniProtKB-SubCell"/>
</dbReference>
<keyword evidence="6 10" id="KW-0812">Transmembrane</keyword>
<dbReference type="PROSITE" id="PS51106">
    <property type="entry name" value="PTS_EIIC_TYPE_4"/>
    <property type="match status" value="1"/>
</dbReference>
<keyword evidence="12" id="KW-1185">Reference proteome</keyword>
<gene>
    <name evidence="11" type="ORF">DXH47_10605</name>
</gene>
<feature type="transmembrane region" description="Helical" evidence="10">
    <location>
        <begin position="101"/>
        <end position="125"/>
    </location>
</feature>
<evidence type="ECO:0000256" key="8">
    <source>
        <dbReference type="ARBA" id="ARBA00023136"/>
    </source>
</evidence>
<feature type="compositionally biased region" description="Polar residues" evidence="9">
    <location>
        <begin position="250"/>
        <end position="260"/>
    </location>
</feature>
<evidence type="ECO:0000256" key="5">
    <source>
        <dbReference type="ARBA" id="ARBA00022683"/>
    </source>
</evidence>
<dbReference type="Proteomes" id="UP000290602">
    <property type="component" value="Unassembled WGS sequence"/>
</dbReference>
<keyword evidence="3" id="KW-1003">Cell membrane</keyword>